<dbReference type="AlphaFoldDB" id="A0A5Q2MWB2"/>
<keyword evidence="1" id="KW-0812">Transmembrane</keyword>
<accession>A0A5Q2MWB2</accession>
<proteinExistence type="predicted"/>
<feature type="transmembrane region" description="Helical" evidence="1">
    <location>
        <begin position="52"/>
        <end position="77"/>
    </location>
</feature>
<dbReference type="EMBL" id="CP045875">
    <property type="protein sequence ID" value="QGG46638.1"/>
    <property type="molecule type" value="Genomic_DNA"/>
</dbReference>
<evidence type="ECO:0000313" key="2">
    <source>
        <dbReference type="EMBL" id="QGG46638.1"/>
    </source>
</evidence>
<reference evidence="3" key="1">
    <citation type="submission" date="2019-11" db="EMBL/GenBank/DDBJ databases">
        <title>Genome sequence of Heliorestis convoluta strain HH, an alkaliphilic and minimalistic phototrophic bacterium from a soda lake in Egypt.</title>
        <authorList>
            <person name="Dewey E.D."/>
            <person name="Stokes L.M."/>
            <person name="Burchell B.M."/>
            <person name="Shaffer K.N."/>
            <person name="Huntington A.M."/>
            <person name="Baker J.M."/>
            <person name="Nadendla S."/>
            <person name="Giglio M.G."/>
            <person name="Touchman J.W."/>
            <person name="Blankenship R.E."/>
            <person name="Madigan M.T."/>
            <person name="Sattley W.M."/>
        </authorList>
    </citation>
    <scope>NUCLEOTIDE SEQUENCE [LARGE SCALE GENOMIC DNA]</scope>
    <source>
        <strain evidence="3">HH</strain>
    </source>
</reference>
<organism evidence="2 3">
    <name type="scientific">Heliorestis convoluta</name>
    <dbReference type="NCBI Taxonomy" id="356322"/>
    <lineage>
        <taxon>Bacteria</taxon>
        <taxon>Bacillati</taxon>
        <taxon>Bacillota</taxon>
        <taxon>Clostridia</taxon>
        <taxon>Eubacteriales</taxon>
        <taxon>Heliobacteriaceae</taxon>
        <taxon>Heliorestis</taxon>
    </lineage>
</organism>
<evidence type="ECO:0000256" key="1">
    <source>
        <dbReference type="SAM" id="Phobius"/>
    </source>
</evidence>
<sequence>MAFGTYSVVKTGLGGLIVTATTKTALGTLSGAAATKATLAWLGGGALSAGGLGMAGGMAVLGGLVVGPALAVGGAILSSQSKKALNDAYSNQDKAKAFKAQARNIAIALKSIYTRANQITQLLQKLDRYLIPHVAKMKETVATKGQDWNNYSQKEQENIYQCVQLALLIKSILDTSLLRENGELDEATNQVLEQGNQYIKMLNAQ</sequence>
<keyword evidence="1" id="KW-1133">Transmembrane helix</keyword>
<dbReference type="Proteomes" id="UP000366051">
    <property type="component" value="Chromosome"/>
</dbReference>
<evidence type="ECO:0000313" key="3">
    <source>
        <dbReference type="Proteomes" id="UP000366051"/>
    </source>
</evidence>
<name>A0A5Q2MWB2_9FIRM</name>
<keyword evidence="3" id="KW-1185">Reference proteome</keyword>
<dbReference type="RefSeq" id="WP_153724169.1">
    <property type="nucleotide sequence ID" value="NZ_CP045875.1"/>
</dbReference>
<dbReference type="OrthoDB" id="3231145at2"/>
<keyword evidence="1" id="KW-0472">Membrane</keyword>
<gene>
    <name evidence="2" type="ORF">FTV88_0459</name>
</gene>
<protein>
    <submittedName>
        <fullName evidence="2">Uncharacterized protein</fullName>
    </submittedName>
</protein>
<dbReference type="KEGG" id="hcv:FTV88_0459"/>